<evidence type="ECO:0000313" key="2">
    <source>
        <dbReference type="Proteomes" id="UP001177260"/>
    </source>
</evidence>
<evidence type="ECO:0000313" key="1">
    <source>
        <dbReference type="EMBL" id="KAK1143038.1"/>
    </source>
</evidence>
<accession>A0ACC3AYZ2</accession>
<proteinExistence type="predicted"/>
<comment type="caution">
    <text evidence="1">The sequence shown here is derived from an EMBL/GenBank/DDBJ whole genome shotgun (WGS) entry which is preliminary data.</text>
</comment>
<dbReference type="Proteomes" id="UP001177260">
    <property type="component" value="Unassembled WGS sequence"/>
</dbReference>
<organism evidence="1 2">
    <name type="scientific">Aspergillus melleus</name>
    <dbReference type="NCBI Taxonomy" id="138277"/>
    <lineage>
        <taxon>Eukaryota</taxon>
        <taxon>Fungi</taxon>
        <taxon>Dikarya</taxon>
        <taxon>Ascomycota</taxon>
        <taxon>Pezizomycotina</taxon>
        <taxon>Eurotiomycetes</taxon>
        <taxon>Eurotiomycetidae</taxon>
        <taxon>Eurotiales</taxon>
        <taxon>Aspergillaceae</taxon>
        <taxon>Aspergillus</taxon>
        <taxon>Aspergillus subgen. Circumdati</taxon>
    </lineage>
</organism>
<keyword evidence="2" id="KW-1185">Reference proteome</keyword>
<sequence>MSTTVSTGNVLHKLNQQISNPPTVQSCLQAITLLSESERKALFESAVKYPLSPADAEVFTTSALQALASDDLNEELGEAAKGAADAVDGIIELMGGLLVTLAWSDSMNGTHLTEQYEPILRLYCETMRDGIPLSNTIAQYAEDFDNKIIAFCADSSLSTDQRLSQIQEYIQDAEGSQTTAQDMQDTLNSVFDKTMDFINQVNSNSLKEAGTYKTFPVPKTARKLADVPSTVQIPALNVVLASPFGPYVMIAGLLGISNTLATNAAHAIAASTSDRERVPVKRVLSDLATEHQSANASDNTEYFDEFREHIGVLAGYWGGTLIDARQIEAWLKDGANVADMPKYMEIALNEGVKIYVKVAKYLRSYAEQTSHIPWDDWLNADEKSLMSSFRNRQ</sequence>
<name>A0ACC3AYZ2_9EURO</name>
<reference evidence="1 2" key="1">
    <citation type="journal article" date="2023" name="ACS Omega">
        <title>Identification of the Neoaspergillic Acid Biosynthesis Gene Cluster by Establishing an In Vitro CRISPR-Ribonucleoprotein Genetic System in Aspergillus melleus.</title>
        <authorList>
            <person name="Yuan B."/>
            <person name="Grau M.F."/>
            <person name="Murata R.M."/>
            <person name="Torok T."/>
            <person name="Venkateswaran K."/>
            <person name="Stajich J.E."/>
            <person name="Wang C.C.C."/>
        </authorList>
    </citation>
    <scope>NUCLEOTIDE SEQUENCE [LARGE SCALE GENOMIC DNA]</scope>
    <source>
        <strain evidence="1 2">IMV 1140</strain>
    </source>
</reference>
<dbReference type="EMBL" id="JAOPJF010000044">
    <property type="protein sequence ID" value="KAK1143038.1"/>
    <property type="molecule type" value="Genomic_DNA"/>
</dbReference>
<protein>
    <submittedName>
        <fullName evidence="1">Uncharacterized protein</fullName>
    </submittedName>
</protein>
<gene>
    <name evidence="1" type="ORF">N8T08_007102</name>
</gene>